<evidence type="ECO:0000256" key="5">
    <source>
        <dbReference type="ARBA" id="ARBA00022927"/>
    </source>
</evidence>
<dbReference type="AlphaFoldDB" id="A0A927G7R4"/>
<name>A0A927G7R4_9MICO</name>
<dbReference type="GO" id="GO:0015450">
    <property type="term" value="F:protein-transporting ATPase activity"/>
    <property type="evidence" value="ECO:0007669"/>
    <property type="project" value="InterPro"/>
</dbReference>
<keyword evidence="6 9" id="KW-1133">Transmembrane helix</keyword>
<keyword evidence="13" id="KW-1185">Reference proteome</keyword>
<dbReference type="InterPro" id="IPR022813">
    <property type="entry name" value="SecD/SecF_arch_bac"/>
</dbReference>
<feature type="transmembrane region" description="Helical" evidence="9">
    <location>
        <begin position="283"/>
        <end position="302"/>
    </location>
</feature>
<evidence type="ECO:0000256" key="7">
    <source>
        <dbReference type="ARBA" id="ARBA00023010"/>
    </source>
</evidence>
<feature type="transmembrane region" description="Helical" evidence="9">
    <location>
        <begin position="173"/>
        <end position="193"/>
    </location>
</feature>
<protein>
    <recommendedName>
        <fullName evidence="9">Protein-export membrane protein SecF</fullName>
    </recommendedName>
</protein>
<keyword evidence="8 9" id="KW-0472">Membrane</keyword>
<keyword evidence="7 9" id="KW-0811">Translocation</keyword>
<feature type="transmembrane region" description="Helical" evidence="9">
    <location>
        <begin position="199"/>
        <end position="220"/>
    </location>
</feature>
<keyword evidence="5 9" id="KW-0653">Protein transport</keyword>
<dbReference type="InterPro" id="IPR005665">
    <property type="entry name" value="SecF_bac"/>
</dbReference>
<keyword evidence="3 9" id="KW-1003">Cell membrane</keyword>
<keyword evidence="2 9" id="KW-0813">Transport</keyword>
<dbReference type="Pfam" id="PF07549">
    <property type="entry name" value="Sec_GG"/>
    <property type="match status" value="1"/>
</dbReference>
<dbReference type="GO" id="GO:0065002">
    <property type="term" value="P:intracellular protein transmembrane transport"/>
    <property type="evidence" value="ECO:0007669"/>
    <property type="project" value="UniProtKB-UniRule"/>
</dbReference>
<dbReference type="PRINTS" id="PR01755">
    <property type="entry name" value="SECFTRNLCASE"/>
</dbReference>
<dbReference type="RefSeq" id="WP_191827450.1">
    <property type="nucleotide sequence ID" value="NZ_JACYHB010000001.1"/>
</dbReference>
<evidence type="ECO:0000313" key="13">
    <source>
        <dbReference type="Proteomes" id="UP000610846"/>
    </source>
</evidence>
<sequence>MAIGFAQWGNDLYTGRRSYNIVGNRKRYFVAAIVAVVLSLGIIGLRVAGDGLNLGIEFRGGSEFTVSGASDADEQVAVDAVAQIAPEEVPRVSVVGTEGVRVQTAQLSQDQVQEVRSALADAYSVPVDDVTSSYIGPSWGQDVSQKAALGLLVFLVLVSLVMTIYFRNWRMAAAAVIALFHDLVLTIGIYALIGWEITPATVIGLLTILAYSIYDTVVVFDKVRENTAGVVNQTRSTYAERANLAVNQTMVRSINTSVVALLPVASILFIGAFLLGAGTLRDISLALFVGMAVGAYSSIFLATPLEVTFREREAAIREHTAKVTEQRAARLAEVGDAGTEDAVLAAAGVAEGHRQLQPGSHQGAAAQPRRKRSSR</sequence>
<dbReference type="HAMAP" id="MF_01464_B">
    <property type="entry name" value="SecF_B"/>
    <property type="match status" value="1"/>
</dbReference>
<evidence type="ECO:0000256" key="4">
    <source>
        <dbReference type="ARBA" id="ARBA00022692"/>
    </source>
</evidence>
<comment type="subunit">
    <text evidence="9">Forms a complex with SecD. Part of the essential Sec protein translocation apparatus which comprises SecA, SecYEG and auxiliary proteins SecDF. Other proteins may also be involved.</text>
</comment>
<dbReference type="PANTHER" id="PTHR30081">
    <property type="entry name" value="PROTEIN-EXPORT MEMBRANE PROTEIN SEC"/>
    <property type="match status" value="1"/>
</dbReference>
<feature type="region of interest" description="Disordered" evidence="10">
    <location>
        <begin position="352"/>
        <end position="375"/>
    </location>
</feature>
<dbReference type="GO" id="GO:0005886">
    <property type="term" value="C:plasma membrane"/>
    <property type="evidence" value="ECO:0007669"/>
    <property type="project" value="UniProtKB-SubCell"/>
</dbReference>
<dbReference type="GO" id="GO:0043952">
    <property type="term" value="P:protein transport by the Sec complex"/>
    <property type="evidence" value="ECO:0007669"/>
    <property type="project" value="UniProtKB-UniRule"/>
</dbReference>
<evidence type="ECO:0000256" key="2">
    <source>
        <dbReference type="ARBA" id="ARBA00022448"/>
    </source>
</evidence>
<dbReference type="GO" id="GO:0006605">
    <property type="term" value="P:protein targeting"/>
    <property type="evidence" value="ECO:0007669"/>
    <property type="project" value="UniProtKB-UniRule"/>
</dbReference>
<dbReference type="NCBIfam" id="TIGR00966">
    <property type="entry name" value="transloc_SecF"/>
    <property type="match status" value="1"/>
</dbReference>
<dbReference type="EMBL" id="JACYHB010000001">
    <property type="protein sequence ID" value="MBD8077910.1"/>
    <property type="molecule type" value="Genomic_DNA"/>
</dbReference>
<comment type="similarity">
    <text evidence="9">Belongs to the SecD/SecF family. SecF subfamily.</text>
</comment>
<dbReference type="Pfam" id="PF02355">
    <property type="entry name" value="SecD_SecF_C"/>
    <property type="match status" value="1"/>
</dbReference>
<reference evidence="12" key="1">
    <citation type="journal article" date="2018" name="Curr. Microbiol.">
        <title>Cellulosimicrobium arenosum sp. nov., Isolated from Marine Sediment Sand.</title>
        <authorList>
            <person name="Oh M."/>
            <person name="Kim J.H."/>
            <person name="Yoon J.H."/>
            <person name="Schumann P."/>
            <person name="Kim W."/>
        </authorList>
    </citation>
    <scope>NUCLEOTIDE SEQUENCE</scope>
    <source>
        <strain evidence="12">KCTC 49039</strain>
    </source>
</reference>
<evidence type="ECO:0000256" key="9">
    <source>
        <dbReference type="HAMAP-Rule" id="MF_01464"/>
    </source>
</evidence>
<organism evidence="12 13">
    <name type="scientific">Cellulosimicrobium arenosum</name>
    <dbReference type="NCBI Taxonomy" id="2708133"/>
    <lineage>
        <taxon>Bacteria</taxon>
        <taxon>Bacillati</taxon>
        <taxon>Actinomycetota</taxon>
        <taxon>Actinomycetes</taxon>
        <taxon>Micrococcales</taxon>
        <taxon>Promicromonosporaceae</taxon>
        <taxon>Cellulosimicrobium</taxon>
    </lineage>
</organism>
<dbReference type="InterPro" id="IPR022646">
    <property type="entry name" value="SecD/SecF_CS"/>
</dbReference>
<reference evidence="12" key="2">
    <citation type="submission" date="2020-09" db="EMBL/GenBank/DDBJ databases">
        <authorList>
            <person name="Yu Y."/>
        </authorList>
    </citation>
    <scope>NUCLEOTIDE SEQUENCE</scope>
    <source>
        <strain evidence="12">KCTC 49039</strain>
    </source>
</reference>
<comment type="function">
    <text evidence="9">Part of the Sec protein translocase complex. Interacts with the SecYEG preprotein conducting channel. SecDF uses the proton motive force (PMF) to complete protein translocation after the ATP-dependent function of SecA.</text>
</comment>
<evidence type="ECO:0000256" key="8">
    <source>
        <dbReference type="ARBA" id="ARBA00023136"/>
    </source>
</evidence>
<feature type="transmembrane region" description="Helical" evidence="9">
    <location>
        <begin position="258"/>
        <end position="277"/>
    </location>
</feature>
<evidence type="ECO:0000256" key="3">
    <source>
        <dbReference type="ARBA" id="ARBA00022475"/>
    </source>
</evidence>
<gene>
    <name evidence="9 12" type="primary">secF</name>
    <name evidence="12" type="ORF">IF651_02390</name>
</gene>
<evidence type="ECO:0000256" key="10">
    <source>
        <dbReference type="SAM" id="MobiDB-lite"/>
    </source>
</evidence>
<evidence type="ECO:0000256" key="1">
    <source>
        <dbReference type="ARBA" id="ARBA00004651"/>
    </source>
</evidence>
<keyword evidence="4 9" id="KW-0812">Transmembrane</keyword>
<evidence type="ECO:0000259" key="11">
    <source>
        <dbReference type="Pfam" id="PF02355"/>
    </source>
</evidence>
<evidence type="ECO:0000256" key="6">
    <source>
        <dbReference type="ARBA" id="ARBA00022989"/>
    </source>
</evidence>
<feature type="domain" description="Protein export membrane protein SecD/SecF C-terminal" evidence="11">
    <location>
        <begin position="127"/>
        <end position="311"/>
    </location>
</feature>
<dbReference type="Gene3D" id="1.20.1640.10">
    <property type="entry name" value="Multidrug efflux transporter AcrB transmembrane domain"/>
    <property type="match status" value="1"/>
</dbReference>
<dbReference type="Proteomes" id="UP000610846">
    <property type="component" value="Unassembled WGS sequence"/>
</dbReference>
<feature type="transmembrane region" description="Helical" evidence="9">
    <location>
        <begin position="147"/>
        <end position="166"/>
    </location>
</feature>
<feature type="transmembrane region" description="Helical" evidence="9">
    <location>
        <begin position="28"/>
        <end position="48"/>
    </location>
</feature>
<dbReference type="PANTHER" id="PTHR30081:SF8">
    <property type="entry name" value="PROTEIN TRANSLOCASE SUBUNIT SECF"/>
    <property type="match status" value="1"/>
</dbReference>
<accession>A0A927G7R4</accession>
<dbReference type="SUPFAM" id="SSF82866">
    <property type="entry name" value="Multidrug efflux transporter AcrB transmembrane domain"/>
    <property type="match status" value="1"/>
</dbReference>
<dbReference type="NCBIfam" id="TIGR00916">
    <property type="entry name" value="2A0604s01"/>
    <property type="match status" value="1"/>
</dbReference>
<proteinExistence type="inferred from homology"/>
<dbReference type="InterPro" id="IPR022645">
    <property type="entry name" value="SecD/SecF_bac"/>
</dbReference>
<dbReference type="InterPro" id="IPR048634">
    <property type="entry name" value="SecD_SecF_C"/>
</dbReference>
<evidence type="ECO:0000313" key="12">
    <source>
        <dbReference type="EMBL" id="MBD8077910.1"/>
    </source>
</evidence>
<comment type="subcellular location">
    <subcellularLocation>
        <location evidence="1 9">Cell membrane</location>
        <topology evidence="1 9">Multi-pass membrane protein</topology>
    </subcellularLocation>
</comment>
<dbReference type="InterPro" id="IPR055344">
    <property type="entry name" value="SecD_SecF_C_bact"/>
</dbReference>
<comment type="caution">
    <text evidence="12">The sequence shown here is derived from an EMBL/GenBank/DDBJ whole genome shotgun (WGS) entry which is preliminary data.</text>
</comment>